<keyword evidence="2" id="KW-1133">Transmembrane helix</keyword>
<dbReference type="InterPro" id="IPR003362">
    <property type="entry name" value="Bact_transf"/>
</dbReference>
<dbReference type="Proteomes" id="UP001255246">
    <property type="component" value="Unassembled WGS sequence"/>
</dbReference>
<dbReference type="PANTHER" id="PTHR30576:SF8">
    <property type="entry name" value="UNDECAPRENYL-PHOSPHATE GALACTOSE PHOSPHOTRANSFERASE"/>
    <property type="match status" value="1"/>
</dbReference>
<comment type="similarity">
    <text evidence="1">Belongs to the bacterial sugar transferase family.</text>
</comment>
<keyword evidence="2" id="KW-0812">Transmembrane</keyword>
<feature type="transmembrane region" description="Helical" evidence="2">
    <location>
        <begin position="12"/>
        <end position="35"/>
    </location>
</feature>
<keyword evidence="4" id="KW-0808">Transferase</keyword>
<evidence type="ECO:0000259" key="3">
    <source>
        <dbReference type="Pfam" id="PF02397"/>
    </source>
</evidence>
<sequence>MYRILIKPFFDYLFTLLLLFIFLPLLILLTILLYINNDGKPFFFQQRGGKGQSIFKIIKFRTMNDKKDINGQLLPDGERLTKLGALVRKTSFDELPQLFNILKGEMSLVGPRPLTAVYLDIYDDFQKQRHNVKPGITGWAQVNGRNNLSWSQKFKLDVWYVENSNFFLDLRIFLLTMVKFFKFSDVNMDGQATAVAFNGKN</sequence>
<evidence type="ECO:0000256" key="2">
    <source>
        <dbReference type="SAM" id="Phobius"/>
    </source>
</evidence>
<evidence type="ECO:0000313" key="4">
    <source>
        <dbReference type="EMBL" id="MDT0607839.1"/>
    </source>
</evidence>
<gene>
    <name evidence="4" type="ORF">RM706_12390</name>
</gene>
<dbReference type="EC" id="2.7.8.-" evidence="4"/>
<dbReference type="RefSeq" id="WP_311351954.1">
    <property type="nucleotide sequence ID" value="NZ_JAVRHR010000002.1"/>
</dbReference>
<proteinExistence type="inferred from homology"/>
<dbReference type="GO" id="GO:0016740">
    <property type="term" value="F:transferase activity"/>
    <property type="evidence" value="ECO:0007669"/>
    <property type="project" value="UniProtKB-KW"/>
</dbReference>
<feature type="domain" description="Bacterial sugar transferase" evidence="3">
    <location>
        <begin position="7"/>
        <end position="181"/>
    </location>
</feature>
<keyword evidence="2" id="KW-0472">Membrane</keyword>
<dbReference type="EMBL" id="JAVRHR010000002">
    <property type="protein sequence ID" value="MDT0607839.1"/>
    <property type="molecule type" value="Genomic_DNA"/>
</dbReference>
<organism evidence="4 5">
    <name type="scientific">Croceitalea rosinachiae</name>
    <dbReference type="NCBI Taxonomy" id="3075596"/>
    <lineage>
        <taxon>Bacteria</taxon>
        <taxon>Pseudomonadati</taxon>
        <taxon>Bacteroidota</taxon>
        <taxon>Flavobacteriia</taxon>
        <taxon>Flavobacteriales</taxon>
        <taxon>Flavobacteriaceae</taxon>
        <taxon>Croceitalea</taxon>
    </lineage>
</organism>
<dbReference type="Pfam" id="PF02397">
    <property type="entry name" value="Bac_transf"/>
    <property type="match status" value="1"/>
</dbReference>
<name>A0ABU3ACC1_9FLAO</name>
<protein>
    <submittedName>
        <fullName evidence="4">Sugar transferase</fullName>
        <ecNumber evidence="4">2.7.8.-</ecNumber>
    </submittedName>
</protein>
<reference evidence="4 5" key="1">
    <citation type="submission" date="2023-09" db="EMBL/GenBank/DDBJ databases">
        <authorList>
            <person name="Rey-Velasco X."/>
        </authorList>
    </citation>
    <scope>NUCLEOTIDE SEQUENCE [LARGE SCALE GENOMIC DNA]</scope>
    <source>
        <strain evidence="4 5">F388</strain>
    </source>
</reference>
<comment type="caution">
    <text evidence="4">The sequence shown here is derived from an EMBL/GenBank/DDBJ whole genome shotgun (WGS) entry which is preliminary data.</text>
</comment>
<evidence type="ECO:0000313" key="5">
    <source>
        <dbReference type="Proteomes" id="UP001255246"/>
    </source>
</evidence>
<accession>A0ABU3ACC1</accession>
<keyword evidence="5" id="KW-1185">Reference proteome</keyword>
<dbReference type="PANTHER" id="PTHR30576">
    <property type="entry name" value="COLANIC BIOSYNTHESIS UDP-GLUCOSE LIPID CARRIER TRANSFERASE"/>
    <property type="match status" value="1"/>
</dbReference>
<evidence type="ECO:0000256" key="1">
    <source>
        <dbReference type="ARBA" id="ARBA00006464"/>
    </source>
</evidence>